<dbReference type="GO" id="GO:0003984">
    <property type="term" value="F:acetolactate synthase activity"/>
    <property type="evidence" value="ECO:0007669"/>
    <property type="project" value="UniProtKB-EC"/>
</dbReference>
<dbReference type="EMBL" id="CP042243">
    <property type="protein sequence ID" value="QEK13458.1"/>
    <property type="molecule type" value="Genomic_DNA"/>
</dbReference>
<dbReference type="InterPro" id="IPR012001">
    <property type="entry name" value="Thiamin_PyroP_enz_TPP-bd_dom"/>
</dbReference>
<dbReference type="Gene3D" id="3.40.50.1220">
    <property type="entry name" value="TPP-binding domain"/>
    <property type="match status" value="1"/>
</dbReference>
<evidence type="ECO:0000256" key="12">
    <source>
        <dbReference type="RuleBase" id="RU003591"/>
    </source>
</evidence>
<dbReference type="UniPathway" id="UPA00047">
    <property type="reaction ID" value="UER00055"/>
</dbReference>
<gene>
    <name evidence="16" type="primary">ilvB</name>
    <name evidence="16" type="ORF">FQB35_14960</name>
</gene>
<dbReference type="SUPFAM" id="SSF52518">
    <property type="entry name" value="Thiamin diphosphate-binding fold (THDP-binding)"/>
    <property type="match status" value="2"/>
</dbReference>
<dbReference type="InterPro" id="IPR045229">
    <property type="entry name" value="TPP_enz"/>
</dbReference>
<comment type="pathway">
    <text evidence="1 12">Amino-acid biosynthesis; L-isoleucine biosynthesis; L-isoleucine from 2-oxobutanoate: step 1/4.</text>
</comment>
<dbReference type="AlphaFoldDB" id="A0A5C0SJU3"/>
<name>A0A5C0SJU3_CRATE</name>
<dbReference type="GO" id="GO:0005948">
    <property type="term" value="C:acetolactate synthase complex"/>
    <property type="evidence" value="ECO:0007669"/>
    <property type="project" value="TreeGrafter"/>
</dbReference>
<evidence type="ECO:0000256" key="9">
    <source>
        <dbReference type="ARBA" id="ARBA00023052"/>
    </source>
</evidence>
<comment type="cofactor">
    <cofactor evidence="12">
        <name>Mg(2+)</name>
        <dbReference type="ChEBI" id="CHEBI:18420"/>
    </cofactor>
    <text evidence="12">Binds 1 Mg(2+) ion per subunit.</text>
</comment>
<dbReference type="FunFam" id="3.40.50.970:FF:000007">
    <property type="entry name" value="Acetolactate synthase"/>
    <property type="match status" value="1"/>
</dbReference>
<dbReference type="RefSeq" id="WP_148810630.1">
    <property type="nucleotide sequence ID" value="NZ_CP042243.1"/>
</dbReference>
<dbReference type="EC" id="2.2.1.6" evidence="4 12"/>
<keyword evidence="9 12" id="KW-0786">Thiamine pyrophosphate</keyword>
<dbReference type="UniPathway" id="UPA00049">
    <property type="reaction ID" value="UER00059"/>
</dbReference>
<dbReference type="CDD" id="cd02015">
    <property type="entry name" value="TPP_AHAS"/>
    <property type="match status" value="1"/>
</dbReference>
<dbReference type="InterPro" id="IPR012000">
    <property type="entry name" value="Thiamin_PyroP_enz_cen_dom"/>
</dbReference>
<sequence>MKASDAIIQCLKKENVDMIFGYPGGAVLPLYEALRKSDIKHILIRHEQSAAHSASGYARASTKTGVCIATSGPGATNLITGIATAYMDSIPLVIITGQVKSTAIGKDVFQEADIIGSTEPFTKHNYLIKNAKDIPKVIKEAFYIAATGRPGPVLIDIPVDIQNENIEFDYPKTTNIPGYKPTYEGHNGQIKRALQKLKASKKPLICVGGGIICANAYQELKAFSEKVKIPVVHTLMGIGALPSDSPYYVGMVGSHGHGFSNKVVIESDLLMIIGARVADRATADLKLLNEKKNIIHIDIDPAEVGKNVDTTIPIVGDAKNILNRFIEKCTPLETDEWIKKIHQLKENYIKQDEDTDYINPKKALEFLSNIVDEETILTADVGQNQIWAARNFEIKGDRKFFTSGGLGTMGYSLPAAVGAKLACPDKRVISVVGDGGIQMSLSELGTISENDLNITIILFNNYRLGMVRELQDIHYGKGKNFSISFKKSPDFVKIAEAYGLDSKQVTSNREFESAIKEALESKKGYLLECIVDPNFSTL</sequence>
<dbReference type="InterPro" id="IPR029061">
    <property type="entry name" value="THDP-binding"/>
</dbReference>
<evidence type="ECO:0000313" key="16">
    <source>
        <dbReference type="EMBL" id="QEK13458.1"/>
    </source>
</evidence>
<evidence type="ECO:0000259" key="13">
    <source>
        <dbReference type="Pfam" id="PF00205"/>
    </source>
</evidence>
<organism evidence="16 17">
    <name type="scientific">Crassaminicella thermophila</name>
    <dbReference type="NCBI Taxonomy" id="2599308"/>
    <lineage>
        <taxon>Bacteria</taxon>
        <taxon>Bacillati</taxon>
        <taxon>Bacillota</taxon>
        <taxon>Clostridia</taxon>
        <taxon>Eubacteriales</taxon>
        <taxon>Clostridiaceae</taxon>
        <taxon>Crassaminicella</taxon>
    </lineage>
</organism>
<dbReference type="NCBIfam" id="TIGR00118">
    <property type="entry name" value="acolac_lg"/>
    <property type="match status" value="1"/>
</dbReference>
<dbReference type="GO" id="GO:0030976">
    <property type="term" value="F:thiamine pyrophosphate binding"/>
    <property type="evidence" value="ECO:0007669"/>
    <property type="project" value="UniProtKB-UniRule"/>
</dbReference>
<keyword evidence="7 12" id="KW-0479">Metal-binding</keyword>
<evidence type="ECO:0000256" key="5">
    <source>
        <dbReference type="ARBA" id="ARBA00022605"/>
    </source>
</evidence>
<keyword evidence="6 12" id="KW-0808">Transferase</keyword>
<evidence type="ECO:0000256" key="2">
    <source>
        <dbReference type="ARBA" id="ARBA00005025"/>
    </source>
</evidence>
<dbReference type="GO" id="GO:0009097">
    <property type="term" value="P:isoleucine biosynthetic process"/>
    <property type="evidence" value="ECO:0007669"/>
    <property type="project" value="UniProtKB-UniPathway"/>
</dbReference>
<reference evidence="16 17" key="1">
    <citation type="submission" date="2019-07" db="EMBL/GenBank/DDBJ databases">
        <title>Complete genome of Crassaminicella thermophila SY095.</title>
        <authorList>
            <person name="Li X."/>
        </authorList>
    </citation>
    <scope>NUCLEOTIDE SEQUENCE [LARGE SCALE GENOMIC DNA]</scope>
    <source>
        <strain evidence="16 17">SY095</strain>
    </source>
</reference>
<evidence type="ECO:0000256" key="8">
    <source>
        <dbReference type="ARBA" id="ARBA00022842"/>
    </source>
</evidence>
<comment type="catalytic activity">
    <reaction evidence="11 12">
        <text>2 pyruvate + H(+) = (2S)-2-acetolactate + CO2</text>
        <dbReference type="Rhea" id="RHEA:25249"/>
        <dbReference type="ChEBI" id="CHEBI:15361"/>
        <dbReference type="ChEBI" id="CHEBI:15378"/>
        <dbReference type="ChEBI" id="CHEBI:16526"/>
        <dbReference type="ChEBI" id="CHEBI:58476"/>
        <dbReference type="EC" id="2.2.1.6"/>
    </reaction>
</comment>
<evidence type="ECO:0000313" key="17">
    <source>
        <dbReference type="Proteomes" id="UP000324646"/>
    </source>
</evidence>
<dbReference type="GO" id="GO:0000287">
    <property type="term" value="F:magnesium ion binding"/>
    <property type="evidence" value="ECO:0007669"/>
    <property type="project" value="UniProtKB-UniRule"/>
</dbReference>
<dbReference type="Gene3D" id="3.40.50.970">
    <property type="match status" value="2"/>
</dbReference>
<dbReference type="PANTHER" id="PTHR18968">
    <property type="entry name" value="THIAMINE PYROPHOSPHATE ENZYMES"/>
    <property type="match status" value="1"/>
</dbReference>
<dbReference type="InterPro" id="IPR011766">
    <property type="entry name" value="TPP_enzyme_TPP-bd"/>
</dbReference>
<dbReference type="InterPro" id="IPR000399">
    <property type="entry name" value="TPP-bd_CS"/>
</dbReference>
<evidence type="ECO:0000259" key="14">
    <source>
        <dbReference type="Pfam" id="PF02775"/>
    </source>
</evidence>
<feature type="domain" description="Thiamine pyrophosphate enzyme TPP-binding" evidence="14">
    <location>
        <begin position="380"/>
        <end position="529"/>
    </location>
</feature>
<evidence type="ECO:0000256" key="6">
    <source>
        <dbReference type="ARBA" id="ARBA00022679"/>
    </source>
</evidence>
<evidence type="ECO:0000256" key="11">
    <source>
        <dbReference type="ARBA" id="ARBA00048670"/>
    </source>
</evidence>
<keyword evidence="10 12" id="KW-0100">Branched-chain amino acid biosynthesis</keyword>
<proteinExistence type="inferred from homology"/>
<dbReference type="SUPFAM" id="SSF52467">
    <property type="entry name" value="DHS-like NAD/FAD-binding domain"/>
    <property type="match status" value="1"/>
</dbReference>
<evidence type="ECO:0000256" key="4">
    <source>
        <dbReference type="ARBA" id="ARBA00013145"/>
    </source>
</evidence>
<accession>A0A5C0SJU3</accession>
<dbReference type="Pfam" id="PF00205">
    <property type="entry name" value="TPP_enzyme_M"/>
    <property type="match status" value="1"/>
</dbReference>
<dbReference type="PROSITE" id="PS00187">
    <property type="entry name" value="TPP_ENZYMES"/>
    <property type="match status" value="1"/>
</dbReference>
<feature type="domain" description="Thiamine pyrophosphate enzyme central" evidence="13">
    <location>
        <begin position="190"/>
        <end position="324"/>
    </location>
</feature>
<dbReference type="FunFam" id="3.40.50.1220:FF:000008">
    <property type="entry name" value="Acetolactate synthase"/>
    <property type="match status" value="1"/>
</dbReference>
<dbReference type="InterPro" id="IPR012846">
    <property type="entry name" value="Acetolactate_synth_lsu"/>
</dbReference>
<evidence type="ECO:0000256" key="7">
    <source>
        <dbReference type="ARBA" id="ARBA00022723"/>
    </source>
</evidence>
<evidence type="ECO:0000256" key="3">
    <source>
        <dbReference type="ARBA" id="ARBA00007812"/>
    </source>
</evidence>
<dbReference type="PANTHER" id="PTHR18968:SF13">
    <property type="entry name" value="ACETOLACTATE SYNTHASE CATALYTIC SUBUNIT, MITOCHONDRIAL"/>
    <property type="match status" value="1"/>
</dbReference>
<comment type="cofactor">
    <cofactor evidence="12">
        <name>thiamine diphosphate</name>
        <dbReference type="ChEBI" id="CHEBI:58937"/>
    </cofactor>
    <text evidence="12">Binds 1 thiamine pyrophosphate per subunit.</text>
</comment>
<evidence type="ECO:0000256" key="10">
    <source>
        <dbReference type="ARBA" id="ARBA00023304"/>
    </source>
</evidence>
<dbReference type="KEGG" id="crs:FQB35_14960"/>
<dbReference type="Pfam" id="PF02775">
    <property type="entry name" value="TPP_enzyme_C"/>
    <property type="match status" value="1"/>
</dbReference>
<keyword evidence="17" id="KW-1185">Reference proteome</keyword>
<evidence type="ECO:0000259" key="15">
    <source>
        <dbReference type="Pfam" id="PF02776"/>
    </source>
</evidence>
<keyword evidence="8 12" id="KW-0460">Magnesium</keyword>
<dbReference type="Proteomes" id="UP000324646">
    <property type="component" value="Chromosome"/>
</dbReference>
<dbReference type="Pfam" id="PF02776">
    <property type="entry name" value="TPP_enzyme_N"/>
    <property type="match status" value="1"/>
</dbReference>
<dbReference type="InterPro" id="IPR039368">
    <property type="entry name" value="AHAS_TPP"/>
</dbReference>
<evidence type="ECO:0000256" key="1">
    <source>
        <dbReference type="ARBA" id="ARBA00004974"/>
    </source>
</evidence>
<keyword evidence="5 12" id="KW-0028">Amino-acid biosynthesis</keyword>
<dbReference type="CDD" id="cd07035">
    <property type="entry name" value="TPP_PYR_POX_like"/>
    <property type="match status" value="1"/>
</dbReference>
<dbReference type="OrthoDB" id="4494979at2"/>
<comment type="pathway">
    <text evidence="2 12">Amino-acid biosynthesis; L-valine biosynthesis; L-valine from pyruvate: step 1/4.</text>
</comment>
<dbReference type="InterPro" id="IPR029035">
    <property type="entry name" value="DHS-like_NAD/FAD-binding_dom"/>
</dbReference>
<comment type="similarity">
    <text evidence="3 12">Belongs to the TPP enzyme family.</text>
</comment>
<dbReference type="GO" id="GO:0050660">
    <property type="term" value="F:flavin adenine dinucleotide binding"/>
    <property type="evidence" value="ECO:0007669"/>
    <property type="project" value="InterPro"/>
</dbReference>
<protein>
    <recommendedName>
        <fullName evidence="4 12">Acetolactate synthase</fullName>
        <ecNumber evidence="4 12">2.2.1.6</ecNumber>
    </recommendedName>
</protein>
<dbReference type="GO" id="GO:0009099">
    <property type="term" value="P:L-valine biosynthetic process"/>
    <property type="evidence" value="ECO:0007669"/>
    <property type="project" value="UniProtKB-UniPathway"/>
</dbReference>
<feature type="domain" description="Thiamine pyrophosphate enzyme N-terminal TPP-binding" evidence="15">
    <location>
        <begin position="1"/>
        <end position="114"/>
    </location>
</feature>